<dbReference type="InterPro" id="IPR051783">
    <property type="entry name" value="NAD(P)-dependent_oxidoreduct"/>
</dbReference>
<dbReference type="PANTHER" id="PTHR48079:SF6">
    <property type="entry name" value="NAD(P)-BINDING DOMAIN-CONTAINING PROTEIN-RELATED"/>
    <property type="match status" value="1"/>
</dbReference>
<dbReference type="EMBL" id="KN840593">
    <property type="protein sequence ID" value="KIP03939.1"/>
    <property type="molecule type" value="Genomic_DNA"/>
</dbReference>
<reference evidence="3 4" key="1">
    <citation type="journal article" date="2014" name="PLoS Genet.">
        <title>Analysis of the Phlebiopsis gigantea genome, transcriptome and secretome provides insight into its pioneer colonization strategies of wood.</title>
        <authorList>
            <person name="Hori C."/>
            <person name="Ishida T."/>
            <person name="Igarashi K."/>
            <person name="Samejima M."/>
            <person name="Suzuki H."/>
            <person name="Master E."/>
            <person name="Ferreira P."/>
            <person name="Ruiz-Duenas F.J."/>
            <person name="Held B."/>
            <person name="Canessa P."/>
            <person name="Larrondo L.F."/>
            <person name="Schmoll M."/>
            <person name="Druzhinina I.S."/>
            <person name="Kubicek C.P."/>
            <person name="Gaskell J.A."/>
            <person name="Kersten P."/>
            <person name="St John F."/>
            <person name="Glasner J."/>
            <person name="Sabat G."/>
            <person name="Splinter BonDurant S."/>
            <person name="Syed K."/>
            <person name="Yadav J."/>
            <person name="Mgbeahuruike A.C."/>
            <person name="Kovalchuk A."/>
            <person name="Asiegbu F.O."/>
            <person name="Lackner G."/>
            <person name="Hoffmeister D."/>
            <person name="Rencoret J."/>
            <person name="Gutierrez A."/>
            <person name="Sun H."/>
            <person name="Lindquist E."/>
            <person name="Barry K."/>
            <person name="Riley R."/>
            <person name="Grigoriev I.V."/>
            <person name="Henrissat B."/>
            <person name="Kues U."/>
            <person name="Berka R.M."/>
            <person name="Martinez A.T."/>
            <person name="Covert S.F."/>
            <person name="Blanchette R.A."/>
            <person name="Cullen D."/>
        </authorList>
    </citation>
    <scope>NUCLEOTIDE SEQUENCE [LARGE SCALE GENOMIC DNA]</scope>
    <source>
        <strain evidence="3 4">11061_1 CR5-6</strain>
    </source>
</reference>
<proteinExistence type="predicted"/>
<evidence type="ECO:0000313" key="4">
    <source>
        <dbReference type="Proteomes" id="UP000053257"/>
    </source>
</evidence>
<dbReference type="OrthoDB" id="2130169at2759"/>
<keyword evidence="4" id="KW-1185">Reference proteome</keyword>
<sequence length="360" mass="38979">MSTVFLIGATGYIGGAVLVELQRAYPTFKFKALARDVAAVDAFNRAAGPNDAKVEAVKGSFEDSELVTRLTYEADIVIATTDAGNVGLKDALLKGFKKRFDDGKPVGAYIHTGGAANFLDGTKEGKYDPTAKIWTDDERDIRQLNETMVNGQVDIPLLKAQEDGYLNAYIIIPGGIHGIGGGPLKRPSMVYKLLLADALQNGKLTYIGEGTNVFSWVHIDDLVLIYVNAFRRLVEANGKKLLTSPYERYVIAGRQFTEMRQVAAWMAAELFKLGKVDSPEAVSIPLSKAGPIATVMTSQSALYRIGRAYTLGWKIISDCPTLQETLADDLRVTVGNGKSLDSVSVLSERFSAVAGSTERV</sequence>
<dbReference type="SUPFAM" id="SSF51735">
    <property type="entry name" value="NAD(P)-binding Rossmann-fold domains"/>
    <property type="match status" value="1"/>
</dbReference>
<protein>
    <submittedName>
        <fullName evidence="3">Uncharacterized protein</fullName>
    </submittedName>
</protein>
<dbReference type="STRING" id="745531.A0A0C3NGQ3"/>
<feature type="domain" description="NmrA-like" evidence="2">
    <location>
        <begin position="2"/>
        <end position="82"/>
    </location>
</feature>
<dbReference type="InterPro" id="IPR001509">
    <property type="entry name" value="Epimerase_deHydtase"/>
</dbReference>
<evidence type="ECO:0000259" key="1">
    <source>
        <dbReference type="Pfam" id="PF01370"/>
    </source>
</evidence>
<gene>
    <name evidence="3" type="ORF">PHLGIDRAFT_121145</name>
</gene>
<dbReference type="Pfam" id="PF01370">
    <property type="entry name" value="Epimerase"/>
    <property type="match status" value="1"/>
</dbReference>
<dbReference type="InterPro" id="IPR036291">
    <property type="entry name" value="NAD(P)-bd_dom_sf"/>
</dbReference>
<feature type="domain" description="NAD-dependent epimerase/dehydratase" evidence="1">
    <location>
        <begin position="160"/>
        <end position="235"/>
    </location>
</feature>
<dbReference type="Gene3D" id="3.40.50.720">
    <property type="entry name" value="NAD(P)-binding Rossmann-like Domain"/>
    <property type="match status" value="2"/>
</dbReference>
<accession>A0A0C3NGQ3</accession>
<dbReference type="Proteomes" id="UP000053257">
    <property type="component" value="Unassembled WGS sequence"/>
</dbReference>
<dbReference type="HOGENOM" id="CLU_007383_12_2_1"/>
<name>A0A0C3NGQ3_PHLG1</name>
<dbReference type="PANTHER" id="PTHR48079">
    <property type="entry name" value="PROTEIN YEEZ"/>
    <property type="match status" value="1"/>
</dbReference>
<organism evidence="3 4">
    <name type="scientific">Phlebiopsis gigantea (strain 11061_1 CR5-6)</name>
    <name type="common">White-rot fungus</name>
    <name type="synonym">Peniophora gigantea</name>
    <dbReference type="NCBI Taxonomy" id="745531"/>
    <lineage>
        <taxon>Eukaryota</taxon>
        <taxon>Fungi</taxon>
        <taxon>Dikarya</taxon>
        <taxon>Basidiomycota</taxon>
        <taxon>Agaricomycotina</taxon>
        <taxon>Agaricomycetes</taxon>
        <taxon>Polyporales</taxon>
        <taxon>Phanerochaetaceae</taxon>
        <taxon>Phlebiopsis</taxon>
    </lineage>
</organism>
<dbReference type="AlphaFoldDB" id="A0A0C3NGQ3"/>
<dbReference type="GO" id="GO:0004029">
    <property type="term" value="F:aldehyde dehydrogenase (NAD+) activity"/>
    <property type="evidence" value="ECO:0007669"/>
    <property type="project" value="TreeGrafter"/>
</dbReference>
<dbReference type="InterPro" id="IPR008030">
    <property type="entry name" value="NmrA-like"/>
</dbReference>
<dbReference type="GO" id="GO:0005737">
    <property type="term" value="C:cytoplasm"/>
    <property type="evidence" value="ECO:0007669"/>
    <property type="project" value="TreeGrafter"/>
</dbReference>
<evidence type="ECO:0000313" key="3">
    <source>
        <dbReference type="EMBL" id="KIP03939.1"/>
    </source>
</evidence>
<evidence type="ECO:0000259" key="2">
    <source>
        <dbReference type="Pfam" id="PF05368"/>
    </source>
</evidence>
<dbReference type="Pfam" id="PF05368">
    <property type="entry name" value="NmrA"/>
    <property type="match status" value="1"/>
</dbReference>